<dbReference type="RefSeq" id="WP_145360555.1">
    <property type="nucleotide sequence ID" value="NZ_CP036265.1"/>
</dbReference>
<feature type="domain" description="Flagellar motor switch protein FliG C-terminal" evidence="11">
    <location>
        <begin position="217"/>
        <end position="323"/>
    </location>
</feature>
<dbReference type="EMBL" id="CP036265">
    <property type="protein sequence ID" value="QDT17641.1"/>
    <property type="molecule type" value="Genomic_DNA"/>
</dbReference>
<evidence type="ECO:0000256" key="6">
    <source>
        <dbReference type="ARBA" id="ARBA00022500"/>
    </source>
</evidence>
<dbReference type="FunFam" id="1.10.220.30:FF:000001">
    <property type="entry name" value="Flagellar motor switch protein FliG"/>
    <property type="match status" value="1"/>
</dbReference>
<evidence type="ECO:0000256" key="3">
    <source>
        <dbReference type="ARBA" id="ARBA00010299"/>
    </source>
</evidence>
<dbReference type="InterPro" id="IPR011002">
    <property type="entry name" value="FliG_a-hlx"/>
</dbReference>
<dbReference type="PANTHER" id="PTHR30534">
    <property type="entry name" value="FLAGELLAR MOTOR SWITCH PROTEIN FLIG"/>
    <property type="match status" value="1"/>
</dbReference>
<feature type="domain" description="Flagellar motor switch protein FliG middle" evidence="12">
    <location>
        <begin position="116"/>
        <end position="188"/>
    </location>
</feature>
<keyword evidence="5" id="KW-1003">Cell membrane</keyword>
<gene>
    <name evidence="14" type="primary">fliG</name>
    <name evidence="14" type="ORF">CA12_37700</name>
</gene>
<dbReference type="Pfam" id="PF14842">
    <property type="entry name" value="FliG_N"/>
    <property type="match status" value="1"/>
</dbReference>
<evidence type="ECO:0000256" key="10">
    <source>
        <dbReference type="ARBA" id="ARBA00025598"/>
    </source>
</evidence>
<feature type="domain" description="Flagellar motor switch protein FliG N-terminal" evidence="13">
    <location>
        <begin position="7"/>
        <end position="107"/>
    </location>
</feature>
<comment type="similarity">
    <text evidence="3">Belongs to the FliG family.</text>
</comment>
<dbReference type="Proteomes" id="UP000318741">
    <property type="component" value="Chromosome"/>
</dbReference>
<dbReference type="GO" id="GO:0009425">
    <property type="term" value="C:bacterial-type flagellum basal body"/>
    <property type="evidence" value="ECO:0007669"/>
    <property type="project" value="UniProtKB-SubCell"/>
</dbReference>
<evidence type="ECO:0000256" key="9">
    <source>
        <dbReference type="ARBA" id="ARBA00023143"/>
    </source>
</evidence>
<accession>A0A517PE65</accession>
<dbReference type="GO" id="GO:0005886">
    <property type="term" value="C:plasma membrane"/>
    <property type="evidence" value="ECO:0007669"/>
    <property type="project" value="UniProtKB-SubCell"/>
</dbReference>
<dbReference type="PRINTS" id="PR00954">
    <property type="entry name" value="FLGMOTORFLIG"/>
</dbReference>
<dbReference type="InterPro" id="IPR032779">
    <property type="entry name" value="FliG_M"/>
</dbReference>
<keyword evidence="15" id="KW-1185">Reference proteome</keyword>
<keyword evidence="6" id="KW-0145">Chemotaxis</keyword>
<dbReference type="Gene3D" id="1.10.220.30">
    <property type="match status" value="3"/>
</dbReference>
<dbReference type="PANTHER" id="PTHR30534:SF0">
    <property type="entry name" value="FLAGELLAR MOTOR SWITCH PROTEIN FLIG"/>
    <property type="match status" value="1"/>
</dbReference>
<dbReference type="Pfam" id="PF01706">
    <property type="entry name" value="FliG_C"/>
    <property type="match status" value="1"/>
</dbReference>
<dbReference type="GO" id="GO:0006935">
    <property type="term" value="P:chemotaxis"/>
    <property type="evidence" value="ECO:0007669"/>
    <property type="project" value="UniProtKB-KW"/>
</dbReference>
<keyword evidence="8" id="KW-0472">Membrane</keyword>
<evidence type="ECO:0000256" key="7">
    <source>
        <dbReference type="ARBA" id="ARBA00022779"/>
    </source>
</evidence>
<sequence>MTRSFNDARKAAVLLLSLDRAAAQKVLALLPKRAVEAVSAEIVRVDDVTAEQQAAVLTEFETRHAARVKVERGGLKGAEELLAGSLGEEAAREVVENLRQNLDSVPFSFLQKAGADNLLTFVSEEHPQTIALILSHLPAGLAAEVISGLTPDKQIDVIRRVAGMEQTSPDVVEEVEASLRRRMTSTFDQTLEKAGGAPRVAEILNVTDRMTNKGILESLDRDDADLADQIRRLMFVFDDLLKLDNKAIQALLKEVDTSRWALALKGAGQELTDKVLGNLSQRAADMLREEMDYLGPVKLSEVEAAQGAVVDTVRRLEDSGEITVGSGAQAEQYVT</sequence>
<dbReference type="KEGG" id="acaf:CA12_37700"/>
<reference evidence="14 15" key="1">
    <citation type="submission" date="2019-02" db="EMBL/GenBank/DDBJ databases">
        <title>Deep-cultivation of Planctomycetes and their phenomic and genomic characterization uncovers novel biology.</title>
        <authorList>
            <person name="Wiegand S."/>
            <person name="Jogler M."/>
            <person name="Boedeker C."/>
            <person name="Pinto D."/>
            <person name="Vollmers J."/>
            <person name="Rivas-Marin E."/>
            <person name="Kohn T."/>
            <person name="Peeters S.H."/>
            <person name="Heuer A."/>
            <person name="Rast P."/>
            <person name="Oberbeckmann S."/>
            <person name="Bunk B."/>
            <person name="Jeske O."/>
            <person name="Meyerdierks A."/>
            <person name="Storesund J.E."/>
            <person name="Kallscheuer N."/>
            <person name="Luecker S."/>
            <person name="Lage O.M."/>
            <person name="Pohl T."/>
            <person name="Merkel B.J."/>
            <person name="Hornburger P."/>
            <person name="Mueller R.-W."/>
            <person name="Bruemmer F."/>
            <person name="Labrenz M."/>
            <person name="Spormann A.M."/>
            <person name="Op den Camp H."/>
            <person name="Overmann J."/>
            <person name="Amann R."/>
            <person name="Jetten M.S.M."/>
            <person name="Mascher T."/>
            <person name="Medema M.H."/>
            <person name="Devos D.P."/>
            <person name="Kaster A.-K."/>
            <person name="Ovreas L."/>
            <person name="Rohde M."/>
            <person name="Galperin M.Y."/>
            <person name="Jogler C."/>
        </authorList>
    </citation>
    <scope>NUCLEOTIDE SEQUENCE [LARGE SCALE GENOMIC DNA]</scope>
    <source>
        <strain evidence="14 15">CA12</strain>
    </source>
</reference>
<organism evidence="14 15">
    <name type="scientific">Alienimonas californiensis</name>
    <dbReference type="NCBI Taxonomy" id="2527989"/>
    <lineage>
        <taxon>Bacteria</taxon>
        <taxon>Pseudomonadati</taxon>
        <taxon>Planctomycetota</taxon>
        <taxon>Planctomycetia</taxon>
        <taxon>Planctomycetales</taxon>
        <taxon>Planctomycetaceae</taxon>
        <taxon>Alienimonas</taxon>
    </lineage>
</organism>
<dbReference type="InterPro" id="IPR028263">
    <property type="entry name" value="FliG_N"/>
</dbReference>
<dbReference type="InterPro" id="IPR000090">
    <property type="entry name" value="Flg_Motor_Flig"/>
</dbReference>
<keyword evidence="14" id="KW-0966">Cell projection</keyword>
<comment type="function">
    <text evidence="10">FliG is one of three proteins (FliG, FliN, FliM) that forms the rotor-mounted switch complex (C ring), located at the base of the basal body. This complex interacts with the CheY and CheZ chemotaxis proteins, in addition to contacting components of the motor that determine the direction of flagellar rotation.</text>
</comment>
<evidence type="ECO:0000259" key="13">
    <source>
        <dbReference type="Pfam" id="PF14842"/>
    </source>
</evidence>
<keyword evidence="7" id="KW-0283">Flagellar rotation</keyword>
<keyword evidence="9" id="KW-0975">Bacterial flagellum</keyword>
<evidence type="ECO:0000256" key="1">
    <source>
        <dbReference type="ARBA" id="ARBA00004117"/>
    </source>
</evidence>
<evidence type="ECO:0000259" key="12">
    <source>
        <dbReference type="Pfam" id="PF14841"/>
    </source>
</evidence>
<dbReference type="PIRSF" id="PIRSF003161">
    <property type="entry name" value="FliG"/>
    <property type="match status" value="1"/>
</dbReference>
<keyword evidence="14" id="KW-0282">Flagellum</keyword>
<evidence type="ECO:0000256" key="2">
    <source>
        <dbReference type="ARBA" id="ARBA00004413"/>
    </source>
</evidence>
<evidence type="ECO:0000256" key="8">
    <source>
        <dbReference type="ARBA" id="ARBA00023136"/>
    </source>
</evidence>
<dbReference type="AlphaFoldDB" id="A0A517PE65"/>
<dbReference type="InterPro" id="IPR023087">
    <property type="entry name" value="Flg_Motor_Flig_C"/>
</dbReference>
<dbReference type="GO" id="GO:0003774">
    <property type="term" value="F:cytoskeletal motor activity"/>
    <property type="evidence" value="ECO:0007669"/>
    <property type="project" value="InterPro"/>
</dbReference>
<proteinExistence type="inferred from homology"/>
<dbReference type="GO" id="GO:0071973">
    <property type="term" value="P:bacterial-type flagellum-dependent cell motility"/>
    <property type="evidence" value="ECO:0007669"/>
    <property type="project" value="InterPro"/>
</dbReference>
<evidence type="ECO:0000313" key="14">
    <source>
        <dbReference type="EMBL" id="QDT17641.1"/>
    </source>
</evidence>
<evidence type="ECO:0000313" key="15">
    <source>
        <dbReference type="Proteomes" id="UP000318741"/>
    </source>
</evidence>
<dbReference type="NCBIfam" id="TIGR00207">
    <property type="entry name" value="fliG"/>
    <property type="match status" value="1"/>
</dbReference>
<evidence type="ECO:0000256" key="5">
    <source>
        <dbReference type="ARBA" id="ARBA00022475"/>
    </source>
</evidence>
<protein>
    <recommendedName>
        <fullName evidence="4">Flagellar motor switch protein FliG</fullName>
    </recommendedName>
</protein>
<comment type="subcellular location">
    <subcellularLocation>
        <location evidence="1">Bacterial flagellum basal body</location>
    </subcellularLocation>
    <subcellularLocation>
        <location evidence="2">Cell membrane</location>
        <topology evidence="2">Peripheral membrane protein</topology>
        <orientation evidence="2">Cytoplasmic side</orientation>
    </subcellularLocation>
</comment>
<dbReference type="OrthoDB" id="9780302at2"/>
<keyword evidence="14" id="KW-0969">Cilium</keyword>
<evidence type="ECO:0000256" key="4">
    <source>
        <dbReference type="ARBA" id="ARBA00021870"/>
    </source>
</evidence>
<name>A0A517PE65_9PLAN</name>
<dbReference type="Pfam" id="PF14841">
    <property type="entry name" value="FliG_M"/>
    <property type="match status" value="1"/>
</dbReference>
<evidence type="ECO:0000259" key="11">
    <source>
        <dbReference type="Pfam" id="PF01706"/>
    </source>
</evidence>
<dbReference type="SUPFAM" id="SSF48029">
    <property type="entry name" value="FliG"/>
    <property type="match status" value="2"/>
</dbReference>